<feature type="domain" description="Leucine-binding protein" evidence="4">
    <location>
        <begin position="38"/>
        <end position="367"/>
    </location>
</feature>
<evidence type="ECO:0000313" key="8">
    <source>
        <dbReference type="Proteomes" id="UP000262427"/>
    </source>
</evidence>
<dbReference type="AlphaFoldDB" id="A0A0K1ZJA2"/>
<dbReference type="Proteomes" id="UP000262427">
    <property type="component" value="Chromosome CM"/>
</dbReference>
<keyword evidence="2 3" id="KW-0732">Signal</keyword>
<organism evidence="7">
    <name type="scientific">Ralstonia solanacearum</name>
    <name type="common">Pseudomonas solanacearum</name>
    <dbReference type="NCBI Taxonomy" id="305"/>
    <lineage>
        <taxon>Bacteria</taxon>
        <taxon>Pseudomonadati</taxon>
        <taxon>Pseudomonadota</taxon>
        <taxon>Betaproteobacteria</taxon>
        <taxon>Burkholderiales</taxon>
        <taxon>Burkholderiaceae</taxon>
        <taxon>Ralstonia</taxon>
        <taxon>Ralstonia solanacearum species complex</taxon>
    </lineage>
</organism>
<proteinExistence type="inferred from homology"/>
<evidence type="ECO:0000256" key="2">
    <source>
        <dbReference type="ARBA" id="ARBA00022729"/>
    </source>
</evidence>
<dbReference type="Pfam" id="PF13458">
    <property type="entry name" value="Peripla_BP_6"/>
    <property type="match status" value="1"/>
</dbReference>
<reference evidence="8" key="3">
    <citation type="submission" date="2018-01" db="EMBL/GenBank/DDBJ databases">
        <title>Raltonia solanacearum P824 infects blueberry.</title>
        <authorList>
            <person name="Bocsanczy A.M."/>
            <person name="Norman D.J."/>
        </authorList>
    </citation>
    <scope>NUCLEOTIDE SEQUENCE [LARGE SCALE GENOMIC DNA]</scope>
    <source>
        <strain evidence="8">P824</strain>
    </source>
</reference>
<dbReference type="PANTHER" id="PTHR47235">
    <property type="entry name" value="BLR6548 PROTEIN"/>
    <property type="match status" value="1"/>
</dbReference>
<accession>A0A0K1ZJA2</accession>
<dbReference type="InterPro" id="IPR028081">
    <property type="entry name" value="Leu-bd"/>
</dbReference>
<dbReference type="CDD" id="cd06326">
    <property type="entry name" value="PBP1_ABC_ligand_binding-like"/>
    <property type="match status" value="1"/>
</dbReference>
<name>A0A0K1ZJA2_RALSL</name>
<evidence type="ECO:0000256" key="3">
    <source>
        <dbReference type="SAM" id="SignalP"/>
    </source>
</evidence>
<dbReference type="PATRIC" id="fig|305.92.peg.1497"/>
<feature type="chain" id="PRO_5014231713" evidence="3">
    <location>
        <begin position="30"/>
        <end position="383"/>
    </location>
</feature>
<evidence type="ECO:0000259" key="4">
    <source>
        <dbReference type="Pfam" id="PF13458"/>
    </source>
</evidence>
<evidence type="ECO:0000313" key="7">
    <source>
        <dbReference type="EMBL" id="CUV28885.1"/>
    </source>
</evidence>
<dbReference type="EMBL" id="LN899821">
    <property type="protein sequence ID" value="CUV18481.1"/>
    <property type="molecule type" value="Genomic_DNA"/>
</dbReference>
<reference evidence="5" key="2">
    <citation type="submission" date="2018-01" db="EMBL/GenBank/DDBJ databases">
        <title>Ralstonia pseudosolanacearum P824 infects blueberry.</title>
        <authorList>
            <person name="Bocsanczy A.M."/>
            <person name="Norman D.J."/>
        </authorList>
    </citation>
    <scope>NUCLEOTIDE SEQUENCE</scope>
    <source>
        <strain evidence="5">P824</strain>
    </source>
</reference>
<sequence>MTGHKSVLRNRIACALSMSLALVCGQVLAEPGITDTKILIGQTAGFTGPAGEQVKEMTRGAQLYLDAVNRAGGVYGRRIELISEDDGFDANVSKQRAHTLLTDKQVFALFLSRGTPNTEAIMSEAHAVGAPMVAPSTGASIFFDRPDPLVFVVRAKYQTEIAELVHHFETLGLKRLALVNVNDSFGKDTEAGFTTATQHLPPSTHQIVTVDRLKPNIEKATAEIGKFAPNAVILACAGTTAQALAEALTKHGTVSQMATLSNNSSTAFARSLGNMARGMMVTQVMPSPVRATSPIGRELTASAKAAGVMPSYGMMEGYASAKLLVEGLKRAGKAPTRASFVAGLEAAGTIDLGGLDIRNGRNNHKGSSFVEITVIGPHGTFIK</sequence>
<dbReference type="SUPFAM" id="SSF53822">
    <property type="entry name" value="Periplasmic binding protein-like I"/>
    <property type="match status" value="1"/>
</dbReference>
<feature type="signal peptide" evidence="3">
    <location>
        <begin position="1"/>
        <end position="29"/>
    </location>
</feature>
<dbReference type="EMBL" id="LN899824">
    <property type="protein sequence ID" value="CUV28885.1"/>
    <property type="molecule type" value="Genomic_DNA"/>
</dbReference>
<comment type="similarity">
    <text evidence="1">Belongs to the leucine-binding protein family.</text>
</comment>
<dbReference type="Gene3D" id="3.40.50.2300">
    <property type="match status" value="2"/>
</dbReference>
<protein>
    <submittedName>
        <fullName evidence="5">High-affinity branched-chain amino acid ABC transporter substrate-binding protein</fullName>
    </submittedName>
    <submittedName>
        <fullName evidence="7">Putative abc-type branched-chain amino acid transport systems, periplasmic component abc transporter protein</fullName>
    </submittedName>
</protein>
<reference evidence="7" key="1">
    <citation type="submission" date="2015-10" db="EMBL/GenBank/DDBJ databases">
        <authorList>
            <person name="Gilbert D.G."/>
        </authorList>
    </citation>
    <scope>NUCLEOTIDE SEQUENCE</scope>
    <source>
        <strain evidence="7">Phyl III-seqv23</strain>
    </source>
</reference>
<dbReference type="InterPro" id="IPR028082">
    <property type="entry name" value="Peripla_BP_I"/>
</dbReference>
<evidence type="ECO:0000313" key="6">
    <source>
        <dbReference type="EMBL" id="CUV18481.1"/>
    </source>
</evidence>
<dbReference type="EMBL" id="CP025741">
    <property type="protein sequence ID" value="AYA46358.1"/>
    <property type="molecule type" value="Genomic_DNA"/>
</dbReference>
<evidence type="ECO:0000313" key="5">
    <source>
        <dbReference type="EMBL" id="AYA46358.1"/>
    </source>
</evidence>
<dbReference type="PANTHER" id="PTHR47235:SF1">
    <property type="entry name" value="BLR6548 PROTEIN"/>
    <property type="match status" value="1"/>
</dbReference>
<evidence type="ECO:0000256" key="1">
    <source>
        <dbReference type="ARBA" id="ARBA00010062"/>
    </source>
</evidence>
<gene>
    <name evidence="6" type="ORF">PSS4_v1_660018</name>
    <name evidence="5" type="ORF">RSP824_07565</name>
    <name evidence="7" type="ORF">RUN1985_v1_290035</name>
</gene>